<keyword evidence="3 5" id="KW-0238">DNA-binding</keyword>
<accession>A0A4S8QFN0</accession>
<dbReference type="PROSITE" id="PS51755">
    <property type="entry name" value="OMPR_PHOB"/>
    <property type="match status" value="1"/>
</dbReference>
<dbReference type="EMBL" id="STGY01000024">
    <property type="protein sequence ID" value="THV42481.1"/>
    <property type="molecule type" value="Genomic_DNA"/>
</dbReference>
<name>A0A4S8QFN0_9ACTN</name>
<evidence type="ECO:0000256" key="3">
    <source>
        <dbReference type="ARBA" id="ARBA00023125"/>
    </source>
</evidence>
<evidence type="ECO:0000313" key="7">
    <source>
        <dbReference type="EMBL" id="THV42481.1"/>
    </source>
</evidence>
<dbReference type="GO" id="GO:0003677">
    <property type="term" value="F:DNA binding"/>
    <property type="evidence" value="ECO:0007669"/>
    <property type="project" value="UniProtKB-UniRule"/>
</dbReference>
<evidence type="ECO:0000259" key="6">
    <source>
        <dbReference type="PROSITE" id="PS51755"/>
    </source>
</evidence>
<reference evidence="7 8" key="2">
    <citation type="submission" date="2019-05" db="EMBL/GenBank/DDBJ databases">
        <title>Glycomyces buryatensis sp. nov.</title>
        <authorList>
            <person name="Nikitina E."/>
        </authorList>
    </citation>
    <scope>NUCLEOTIDE SEQUENCE [LARGE SCALE GENOMIC DNA]</scope>
    <source>
        <strain evidence="7 8">18</strain>
    </source>
</reference>
<keyword evidence="8" id="KW-1185">Reference proteome</keyword>
<dbReference type="AlphaFoldDB" id="A0A4S8QFN0"/>
<gene>
    <name evidence="7" type="ORF">FAB82_06065</name>
</gene>
<dbReference type="Gene3D" id="1.10.10.10">
    <property type="entry name" value="Winged helix-like DNA-binding domain superfamily/Winged helix DNA-binding domain"/>
    <property type="match status" value="1"/>
</dbReference>
<dbReference type="InterPro" id="IPR016032">
    <property type="entry name" value="Sig_transdc_resp-reg_C-effctor"/>
</dbReference>
<evidence type="ECO:0000256" key="1">
    <source>
        <dbReference type="ARBA" id="ARBA00005820"/>
    </source>
</evidence>
<dbReference type="SMART" id="SM00862">
    <property type="entry name" value="Trans_reg_C"/>
    <property type="match status" value="1"/>
</dbReference>
<dbReference type="PANTHER" id="PTHR35807:SF1">
    <property type="entry name" value="TRANSCRIPTIONAL REGULATOR REDD"/>
    <property type="match status" value="1"/>
</dbReference>
<reference evidence="8" key="1">
    <citation type="submission" date="2019-04" db="EMBL/GenBank/DDBJ databases">
        <title>Nocardioides xinjiangensis sp. nov.</title>
        <authorList>
            <person name="Liu S."/>
        </authorList>
    </citation>
    <scope>NUCLEOTIDE SEQUENCE [LARGE SCALE GENOMIC DNA]</scope>
    <source>
        <strain evidence="8">18</strain>
    </source>
</reference>
<feature type="DNA-binding region" description="OmpR/PhoB-type" evidence="5">
    <location>
        <begin position="1"/>
        <end position="99"/>
    </location>
</feature>
<dbReference type="SMART" id="SM01043">
    <property type="entry name" value="BTAD"/>
    <property type="match status" value="1"/>
</dbReference>
<dbReference type="InterPro" id="IPR005158">
    <property type="entry name" value="BTAD"/>
</dbReference>
<dbReference type="InterPro" id="IPR001867">
    <property type="entry name" value="OmpR/PhoB-type_DNA-bd"/>
</dbReference>
<dbReference type="Pfam" id="PF03704">
    <property type="entry name" value="BTAD"/>
    <property type="match status" value="1"/>
</dbReference>
<sequence>MRVEFGTLGSVAAWDGEGAPIGLRGPRHRAVLARLLIARGRVVPVDRLVGDLWVAPPEGAVSALRTFVAALRRALEPDRAPRSPARLLVTEGPGYALRADPQSVDAWRFEAALESASGAAPGRALDLLDEASHWWRGPALAGFEDESWARAEHTRLEELRLTAVERRAEALLALDRPSEAVPDLEAHTADHPWREDAWRLMALGLYRSGRQADALAVVRRASGMLRDRLGLEPSPRLRRLEADLLRQRDESDPRTDQPWSRATAAWERAVTADSRARLESTVSLLREVALTGPTGLAAAREQRIAAIDAAEQRGDPELTARVIGDHDVPAIWTRSDDPALASRVVAAAERALAALPADASDAVRARLLTVMALESRATGEPRARRAAEEAERIARRLGDPTLLAFALNGVYMQCFDRTGRAPARDAIGAELVELSRLHGLSGFEILGRLIRVQARSALGDFAGADEHAAAADRLAERHERPLVAVFTGGYRAMRRAAGDTSVAESEAAYREAAEQLGSTGMPGVERGLLPLALLCLRVWRRTPPEPVLDPDDRPDWGPYAPWVQPVLLAFRGQREEAVEALRRAPEPPPDLLAEALWCLLSAAAIEIGDRETMSRARAALEPAAGELAAGSGMLTAGPIADWLARLDAAAPR</sequence>
<dbReference type="PANTHER" id="PTHR35807">
    <property type="entry name" value="TRANSCRIPTIONAL REGULATOR REDD-RELATED"/>
    <property type="match status" value="1"/>
</dbReference>
<dbReference type="GO" id="GO:0006355">
    <property type="term" value="P:regulation of DNA-templated transcription"/>
    <property type="evidence" value="ECO:0007669"/>
    <property type="project" value="InterPro"/>
</dbReference>
<comment type="caution">
    <text evidence="7">The sequence shown here is derived from an EMBL/GenBank/DDBJ whole genome shotgun (WGS) entry which is preliminary data.</text>
</comment>
<dbReference type="Pfam" id="PF00486">
    <property type="entry name" value="Trans_reg_C"/>
    <property type="match status" value="1"/>
</dbReference>
<keyword evidence="4" id="KW-0804">Transcription</keyword>
<proteinExistence type="inferred from homology"/>
<evidence type="ECO:0000256" key="2">
    <source>
        <dbReference type="ARBA" id="ARBA00023015"/>
    </source>
</evidence>
<dbReference type="SUPFAM" id="SSF46894">
    <property type="entry name" value="C-terminal effector domain of the bipartite response regulators"/>
    <property type="match status" value="1"/>
</dbReference>
<dbReference type="OrthoDB" id="134712at2"/>
<evidence type="ECO:0000256" key="4">
    <source>
        <dbReference type="ARBA" id="ARBA00023163"/>
    </source>
</evidence>
<dbReference type="Gene3D" id="1.25.40.10">
    <property type="entry name" value="Tetratricopeptide repeat domain"/>
    <property type="match status" value="1"/>
</dbReference>
<organism evidence="7 8">
    <name type="scientific">Glycomyces buryatensis</name>
    <dbReference type="NCBI Taxonomy" id="2570927"/>
    <lineage>
        <taxon>Bacteria</taxon>
        <taxon>Bacillati</taxon>
        <taxon>Actinomycetota</taxon>
        <taxon>Actinomycetes</taxon>
        <taxon>Glycomycetales</taxon>
        <taxon>Glycomycetaceae</taxon>
        <taxon>Glycomyces</taxon>
    </lineage>
</organism>
<protein>
    <submittedName>
        <fullName evidence="7">AfsR/SARP family transcriptional regulator</fullName>
    </submittedName>
</protein>
<comment type="similarity">
    <text evidence="1">Belongs to the AfsR/DnrI/RedD regulatory family.</text>
</comment>
<dbReference type="Proteomes" id="UP000308760">
    <property type="component" value="Unassembled WGS sequence"/>
</dbReference>
<dbReference type="SUPFAM" id="SSF48452">
    <property type="entry name" value="TPR-like"/>
    <property type="match status" value="1"/>
</dbReference>
<dbReference type="InterPro" id="IPR036388">
    <property type="entry name" value="WH-like_DNA-bd_sf"/>
</dbReference>
<dbReference type="CDD" id="cd15831">
    <property type="entry name" value="BTAD"/>
    <property type="match status" value="1"/>
</dbReference>
<keyword evidence="2" id="KW-0805">Transcription regulation</keyword>
<evidence type="ECO:0000313" key="8">
    <source>
        <dbReference type="Proteomes" id="UP000308760"/>
    </source>
</evidence>
<evidence type="ECO:0000256" key="5">
    <source>
        <dbReference type="PROSITE-ProRule" id="PRU01091"/>
    </source>
</evidence>
<dbReference type="GO" id="GO:0000160">
    <property type="term" value="P:phosphorelay signal transduction system"/>
    <property type="evidence" value="ECO:0007669"/>
    <property type="project" value="InterPro"/>
</dbReference>
<dbReference type="InterPro" id="IPR051677">
    <property type="entry name" value="AfsR-DnrI-RedD_regulator"/>
</dbReference>
<feature type="domain" description="OmpR/PhoB-type" evidence="6">
    <location>
        <begin position="1"/>
        <end position="99"/>
    </location>
</feature>
<dbReference type="InterPro" id="IPR011990">
    <property type="entry name" value="TPR-like_helical_dom_sf"/>
</dbReference>